<feature type="domain" description="2EXR" evidence="1">
    <location>
        <begin position="4"/>
        <end position="92"/>
    </location>
</feature>
<evidence type="ECO:0000259" key="1">
    <source>
        <dbReference type="Pfam" id="PF20150"/>
    </source>
</evidence>
<evidence type="ECO:0000313" key="3">
    <source>
        <dbReference type="Proteomes" id="UP000078240"/>
    </source>
</evidence>
<dbReference type="PANTHER" id="PTHR35910:SF1">
    <property type="entry name" value="2EXR DOMAIN-CONTAINING PROTEIN"/>
    <property type="match status" value="1"/>
</dbReference>
<protein>
    <recommendedName>
        <fullName evidence="1">2EXR domain-containing protein</fullName>
    </recommendedName>
</protein>
<dbReference type="EMBL" id="LSBH01000001">
    <property type="protein sequence ID" value="OAQ86054.1"/>
    <property type="molecule type" value="Genomic_DNA"/>
</dbReference>
<accession>A0A179H7C0</accession>
<proteinExistence type="predicted"/>
<organism evidence="2 3">
    <name type="scientific">Purpureocillium lilacinum</name>
    <name type="common">Paecilomyces lilacinus</name>
    <dbReference type="NCBI Taxonomy" id="33203"/>
    <lineage>
        <taxon>Eukaryota</taxon>
        <taxon>Fungi</taxon>
        <taxon>Dikarya</taxon>
        <taxon>Ascomycota</taxon>
        <taxon>Pezizomycotina</taxon>
        <taxon>Sordariomycetes</taxon>
        <taxon>Hypocreomycetidae</taxon>
        <taxon>Hypocreales</taxon>
        <taxon>Ophiocordycipitaceae</taxon>
        <taxon>Purpureocillium</taxon>
    </lineage>
</organism>
<dbReference type="InterPro" id="IPR045518">
    <property type="entry name" value="2EXR"/>
</dbReference>
<reference evidence="2 3" key="1">
    <citation type="submission" date="2016-01" db="EMBL/GenBank/DDBJ databases">
        <title>Biosynthesis of antibiotic leucinostatins and their inhibition on Phytophthora in bio-control Purpureocillium lilacinum.</title>
        <authorList>
            <person name="Wang G."/>
            <person name="Liu Z."/>
            <person name="Lin R."/>
            <person name="Li E."/>
            <person name="Mao Z."/>
            <person name="Ling J."/>
            <person name="Yin W."/>
            <person name="Xie B."/>
        </authorList>
    </citation>
    <scope>NUCLEOTIDE SEQUENCE [LARGE SCALE GENOMIC DNA]</scope>
    <source>
        <strain evidence="2">PLBJ-1</strain>
    </source>
</reference>
<dbReference type="PANTHER" id="PTHR35910">
    <property type="entry name" value="2EXR DOMAIN-CONTAINING PROTEIN"/>
    <property type="match status" value="1"/>
</dbReference>
<comment type="caution">
    <text evidence="2">The sequence shown here is derived from an EMBL/GenBank/DDBJ whole genome shotgun (WGS) entry which is preliminary data.</text>
</comment>
<name>A0A179H7C0_PURLI</name>
<sequence length="104" mass="11747">MATFHAFGRLPFELRTRIWEEAVTPRFVQVGYLRGTGKNGRSDVILHVLSPTPAPAVLHACHEARNLGLYERAFVDGEDPRYVWVNFDVDIVSIGHGDFHGFEP</sequence>
<dbReference type="Pfam" id="PF20150">
    <property type="entry name" value="2EXR"/>
    <property type="match status" value="1"/>
</dbReference>
<gene>
    <name evidence="2" type="ORF">VFPBJ_00094</name>
</gene>
<dbReference type="AlphaFoldDB" id="A0A179H7C0"/>
<dbReference type="Proteomes" id="UP000078240">
    <property type="component" value="Unassembled WGS sequence"/>
</dbReference>
<evidence type="ECO:0000313" key="2">
    <source>
        <dbReference type="EMBL" id="OAQ86054.1"/>
    </source>
</evidence>